<dbReference type="Gramene" id="arahy.Tifrunner.gnm2.ann2.Ah13g550200.1">
    <property type="protein sequence ID" value="arahy.Tifrunner.gnm2.ann2.Ah13g550200.1-CDS"/>
    <property type="gene ID" value="arahy.Tifrunner.gnm2.ann2.Ah13g550200"/>
</dbReference>
<sequence length="112" mass="12371">MASKIQVLLPILLLALTCIPTMYANILETDAYIKDLTRDFDPYWWQRAEAAKIENQKAYFPDPYAVSSDFTSAITDEIARATSGQIGASKIGAAFGPIGARRFLRDSTPTSH</sequence>
<accession>A0A444ZV02</accession>
<evidence type="ECO:0000259" key="3">
    <source>
        <dbReference type="Pfam" id="PF04431"/>
    </source>
</evidence>
<feature type="signal peptide" evidence="2">
    <location>
        <begin position="1"/>
        <end position="24"/>
    </location>
</feature>
<comment type="similarity">
    <text evidence="1">Belongs to the polysaccharide lyase 1 family.</text>
</comment>
<keyword evidence="2" id="KW-0732">Signal</keyword>
<proteinExistence type="inferred from homology"/>
<keyword evidence="5" id="KW-1185">Reference proteome</keyword>
<reference evidence="4 5" key="1">
    <citation type="submission" date="2019-01" db="EMBL/GenBank/DDBJ databases">
        <title>Sequencing of cultivated peanut Arachis hypogaea provides insights into genome evolution and oil improvement.</title>
        <authorList>
            <person name="Chen X."/>
        </authorList>
    </citation>
    <scope>NUCLEOTIDE SEQUENCE [LARGE SCALE GENOMIC DNA]</scope>
    <source>
        <strain evidence="5">cv. Fuhuasheng</strain>
        <tissue evidence="4">Leaves</tissue>
    </source>
</reference>
<evidence type="ECO:0000313" key="5">
    <source>
        <dbReference type="Proteomes" id="UP000289738"/>
    </source>
</evidence>
<dbReference type="Pfam" id="PF04431">
    <property type="entry name" value="Pec_lyase_N"/>
    <property type="match status" value="1"/>
</dbReference>
<evidence type="ECO:0000256" key="2">
    <source>
        <dbReference type="SAM" id="SignalP"/>
    </source>
</evidence>
<feature type="domain" description="Pectate lyase N-terminal" evidence="3">
    <location>
        <begin position="39"/>
        <end position="80"/>
    </location>
</feature>
<evidence type="ECO:0000313" key="4">
    <source>
        <dbReference type="EMBL" id="RYR17956.1"/>
    </source>
</evidence>
<dbReference type="EMBL" id="SDMP01000013">
    <property type="protein sequence ID" value="RYR17956.1"/>
    <property type="molecule type" value="Genomic_DNA"/>
</dbReference>
<dbReference type="InterPro" id="IPR007524">
    <property type="entry name" value="Pec_lyase_N"/>
</dbReference>
<dbReference type="GO" id="GO:0030570">
    <property type="term" value="F:pectate lyase activity"/>
    <property type="evidence" value="ECO:0007669"/>
    <property type="project" value="InterPro"/>
</dbReference>
<name>A0A444ZV02_ARAHY</name>
<comment type="caution">
    <text evidence="4">The sequence shown here is derived from an EMBL/GenBank/DDBJ whole genome shotgun (WGS) entry which is preliminary data.</text>
</comment>
<feature type="chain" id="PRO_5019153832" description="Pectate lyase N-terminal domain-containing protein" evidence="2">
    <location>
        <begin position="25"/>
        <end position="112"/>
    </location>
</feature>
<protein>
    <recommendedName>
        <fullName evidence="3">Pectate lyase N-terminal domain-containing protein</fullName>
    </recommendedName>
</protein>
<dbReference type="Proteomes" id="UP000289738">
    <property type="component" value="Chromosome B03"/>
</dbReference>
<gene>
    <name evidence="4" type="ORF">Ahy_B03g062609</name>
</gene>
<dbReference type="AlphaFoldDB" id="A0A444ZV02"/>
<organism evidence="4 5">
    <name type="scientific">Arachis hypogaea</name>
    <name type="common">Peanut</name>
    <dbReference type="NCBI Taxonomy" id="3818"/>
    <lineage>
        <taxon>Eukaryota</taxon>
        <taxon>Viridiplantae</taxon>
        <taxon>Streptophyta</taxon>
        <taxon>Embryophyta</taxon>
        <taxon>Tracheophyta</taxon>
        <taxon>Spermatophyta</taxon>
        <taxon>Magnoliopsida</taxon>
        <taxon>eudicotyledons</taxon>
        <taxon>Gunneridae</taxon>
        <taxon>Pentapetalae</taxon>
        <taxon>rosids</taxon>
        <taxon>fabids</taxon>
        <taxon>Fabales</taxon>
        <taxon>Fabaceae</taxon>
        <taxon>Papilionoideae</taxon>
        <taxon>50 kb inversion clade</taxon>
        <taxon>dalbergioids sensu lato</taxon>
        <taxon>Dalbergieae</taxon>
        <taxon>Pterocarpus clade</taxon>
        <taxon>Arachis</taxon>
    </lineage>
</organism>
<evidence type="ECO:0000256" key="1">
    <source>
        <dbReference type="ARBA" id="ARBA00010980"/>
    </source>
</evidence>